<proteinExistence type="predicted"/>
<dbReference type="GO" id="GO:0016301">
    <property type="term" value="F:kinase activity"/>
    <property type="evidence" value="ECO:0007669"/>
    <property type="project" value="UniProtKB-KW"/>
</dbReference>
<feature type="signal peptide" evidence="1">
    <location>
        <begin position="1"/>
        <end position="31"/>
    </location>
</feature>
<evidence type="ECO:0000313" key="3">
    <source>
        <dbReference type="Proteomes" id="UP000076555"/>
    </source>
</evidence>
<organism evidence="2 3">
    <name type="scientific">Nodularia spumigena CENA596</name>
    <dbReference type="NCBI Taxonomy" id="1819295"/>
    <lineage>
        <taxon>Bacteria</taxon>
        <taxon>Bacillati</taxon>
        <taxon>Cyanobacteriota</taxon>
        <taxon>Cyanophyceae</taxon>
        <taxon>Nostocales</taxon>
        <taxon>Nodulariaceae</taxon>
        <taxon>Nodularia</taxon>
    </lineage>
</organism>
<evidence type="ECO:0000313" key="2">
    <source>
        <dbReference type="EMBL" id="KZL49807.1"/>
    </source>
</evidence>
<feature type="chain" id="PRO_5007875854" evidence="1">
    <location>
        <begin position="32"/>
        <end position="178"/>
    </location>
</feature>
<dbReference type="Proteomes" id="UP000076555">
    <property type="component" value="Unassembled WGS sequence"/>
</dbReference>
<evidence type="ECO:0000256" key="1">
    <source>
        <dbReference type="SAM" id="SignalP"/>
    </source>
</evidence>
<gene>
    <name evidence="2" type="ORF">A2T98_10745</name>
</gene>
<keyword evidence="2" id="KW-0808">Transferase</keyword>
<dbReference type="EMBL" id="LWAJ01000131">
    <property type="protein sequence ID" value="KZL49807.1"/>
    <property type="molecule type" value="Genomic_DNA"/>
</dbReference>
<keyword evidence="1" id="KW-0732">Signal</keyword>
<dbReference type="SUPFAM" id="SSF56925">
    <property type="entry name" value="OMPA-like"/>
    <property type="match status" value="1"/>
</dbReference>
<accession>A0A166JJX2</accession>
<keyword evidence="2" id="KW-0418">Kinase</keyword>
<dbReference type="OrthoDB" id="485268at2"/>
<comment type="caution">
    <text evidence="2">The sequence shown here is derived from an EMBL/GenBank/DDBJ whole genome shotgun (WGS) entry which is preliminary data.</text>
</comment>
<sequence>MKNILKSFVAISALSSLIVAPLIINAGQASAQPKKGTDASYVGIGVTGGLTNDGGNQDTGNFGGNVTGRVKLGNTPLSARGNVIWNNETSAIIPEVSVDVPIAKGTNAFITGGYSFLEKNNLPTPLGDKDAVVVGAGVESEVAKNVLVYTNAKVGIRSYENSGGSAVSINGGVGYRFR</sequence>
<name>A0A166JJX2_NODSP</name>
<dbReference type="RefSeq" id="WP_063872769.1">
    <property type="nucleotide sequence ID" value="NZ_CAWMRI010000131.1"/>
</dbReference>
<protein>
    <submittedName>
        <fullName evidence="2">Histidine kinase</fullName>
    </submittedName>
</protein>
<reference evidence="2 3" key="1">
    <citation type="submission" date="2016-04" db="EMBL/GenBank/DDBJ databases">
        <title>Draft Genome Assembly of the Bloom-forming Cyanobacterium Nodularia spumigena Strain CENA596 in Shrimp Production Ponds.</title>
        <authorList>
            <person name="Popin R.V."/>
            <person name="Rigonato J."/>
            <person name="Abreu V.A."/>
            <person name="Andreote A.P."/>
            <person name="Silveira S.B."/>
            <person name="Odebrecht C."/>
            <person name="Fiore M.F."/>
        </authorList>
    </citation>
    <scope>NUCLEOTIDE SEQUENCE [LARGE SCALE GENOMIC DNA]</scope>
    <source>
        <strain evidence="2 3">CENA596</strain>
    </source>
</reference>
<dbReference type="AlphaFoldDB" id="A0A166JJX2"/>
<dbReference type="InterPro" id="IPR011250">
    <property type="entry name" value="OMP/PagP_B-barrel"/>
</dbReference>